<reference evidence="1 2" key="1">
    <citation type="submission" date="2018-11" db="EMBL/GenBank/DDBJ databases">
        <title>Genomes From Bacteria Associated with the Canine Oral Cavity: a Test Case for Automated Genome-Based Taxonomic Assignment.</title>
        <authorList>
            <person name="Coil D.A."/>
            <person name="Jospin G."/>
            <person name="Darling A.E."/>
            <person name="Wallis C."/>
            <person name="Davis I.J."/>
            <person name="Harris S."/>
            <person name="Eisen J.A."/>
            <person name="Holcombe L.J."/>
            <person name="O'Flynn C."/>
        </authorList>
    </citation>
    <scope>NUCLEOTIDE SEQUENCE [LARGE SCALE GENOMIC DNA]</scope>
    <source>
        <strain evidence="1 2">OH5050</strain>
    </source>
</reference>
<keyword evidence="2" id="KW-1185">Reference proteome</keyword>
<dbReference type="OrthoDB" id="10009234at2"/>
<protein>
    <submittedName>
        <fullName evidence="1">Uncharacterized protein</fullName>
    </submittedName>
</protein>
<dbReference type="Proteomes" id="UP000271272">
    <property type="component" value="Unassembled WGS sequence"/>
</dbReference>
<sequence length="304" mass="34083">MSDIKDSERRIEAFNKMDKNTEVKRRVAIAAGAAGVVGVVSTTLHQWRPKEPDITITSKVYSPRETGTEILPGGINFIIRNSGERNAVITGIHIVIEDYANLETCIYSDRGGISPELCHDIDLPVPATPGTQLDSDFRWECRTDAAESFDIRFGLPENERRTETAIGGMHLYRIYITFSQDDRSEIDVGRFIVATPLDNILGIYAQSEIVYIGKGKSNVDKMTRDEWAREAAHYDVLRESAPECFDSNDSALRRVITYDSVMSQTMEDAITKILSETHIYTPLPYDTSTPDLKLYECDETSTPG</sequence>
<evidence type="ECO:0000313" key="1">
    <source>
        <dbReference type="EMBL" id="RRD27234.1"/>
    </source>
</evidence>
<dbReference type="RefSeq" id="WP_124934309.1">
    <property type="nucleotide sequence ID" value="NZ_RQZC01000019.1"/>
</dbReference>
<comment type="caution">
    <text evidence="1">The sequence shown here is derived from an EMBL/GenBank/DDBJ whole genome shotgun (WGS) entry which is preliminary data.</text>
</comment>
<proteinExistence type="predicted"/>
<dbReference type="EMBL" id="RQZC01000019">
    <property type="protein sequence ID" value="RRD27234.1"/>
    <property type="molecule type" value="Genomic_DNA"/>
</dbReference>
<evidence type="ECO:0000313" key="2">
    <source>
        <dbReference type="Proteomes" id="UP000271272"/>
    </source>
</evidence>
<name>A0A3P1UYY8_9ACTO</name>
<gene>
    <name evidence="1" type="ORF">EII10_09715</name>
</gene>
<organism evidence="1 2">
    <name type="scientific">Actinomyces bowdenii</name>
    <dbReference type="NCBI Taxonomy" id="131109"/>
    <lineage>
        <taxon>Bacteria</taxon>
        <taxon>Bacillati</taxon>
        <taxon>Actinomycetota</taxon>
        <taxon>Actinomycetes</taxon>
        <taxon>Actinomycetales</taxon>
        <taxon>Actinomycetaceae</taxon>
        <taxon>Actinomyces</taxon>
    </lineage>
</organism>
<dbReference type="AlphaFoldDB" id="A0A3P1UYY8"/>
<accession>A0A3P1UYY8</accession>